<dbReference type="Proteomes" id="UP001472677">
    <property type="component" value="Unassembled WGS sequence"/>
</dbReference>
<name>A0ABR2EN92_9ROSI</name>
<evidence type="ECO:0000313" key="2">
    <source>
        <dbReference type="EMBL" id="KAK8562622.1"/>
    </source>
</evidence>
<comment type="caution">
    <text evidence="2">The sequence shown here is derived from an EMBL/GenBank/DDBJ whole genome shotgun (WGS) entry which is preliminary data.</text>
</comment>
<evidence type="ECO:0008006" key="4">
    <source>
        <dbReference type="Google" id="ProtNLM"/>
    </source>
</evidence>
<protein>
    <recommendedName>
        <fullName evidence="4">Transmembrane protein</fullName>
    </recommendedName>
</protein>
<feature type="transmembrane region" description="Helical" evidence="1">
    <location>
        <begin position="53"/>
        <end position="73"/>
    </location>
</feature>
<keyword evidence="3" id="KW-1185">Reference proteome</keyword>
<gene>
    <name evidence="2" type="ORF">V6N12_010696</name>
</gene>
<evidence type="ECO:0000313" key="3">
    <source>
        <dbReference type="Proteomes" id="UP001472677"/>
    </source>
</evidence>
<keyword evidence="1" id="KW-0472">Membrane</keyword>
<dbReference type="EMBL" id="JBBPBM010000012">
    <property type="protein sequence ID" value="KAK8562622.1"/>
    <property type="molecule type" value="Genomic_DNA"/>
</dbReference>
<sequence length="85" mass="10067">MGVGGFCFDPIVMVLWGKRKVARLVLKVRREMKLRSSKQSNSQQEDGTFHFHVGFRFVMFKAFWFHLCWFLFLSFEGLAEMKIVT</sequence>
<keyword evidence="1" id="KW-0812">Transmembrane</keyword>
<reference evidence="2 3" key="1">
    <citation type="journal article" date="2024" name="G3 (Bethesda)">
        <title>Genome assembly of Hibiscus sabdariffa L. provides insights into metabolisms of medicinal natural products.</title>
        <authorList>
            <person name="Kim T."/>
        </authorList>
    </citation>
    <scope>NUCLEOTIDE SEQUENCE [LARGE SCALE GENOMIC DNA]</scope>
    <source>
        <strain evidence="2">TK-2024</strain>
        <tissue evidence="2">Old leaves</tissue>
    </source>
</reference>
<accession>A0ABR2EN92</accession>
<organism evidence="2 3">
    <name type="scientific">Hibiscus sabdariffa</name>
    <name type="common">roselle</name>
    <dbReference type="NCBI Taxonomy" id="183260"/>
    <lineage>
        <taxon>Eukaryota</taxon>
        <taxon>Viridiplantae</taxon>
        <taxon>Streptophyta</taxon>
        <taxon>Embryophyta</taxon>
        <taxon>Tracheophyta</taxon>
        <taxon>Spermatophyta</taxon>
        <taxon>Magnoliopsida</taxon>
        <taxon>eudicotyledons</taxon>
        <taxon>Gunneridae</taxon>
        <taxon>Pentapetalae</taxon>
        <taxon>rosids</taxon>
        <taxon>malvids</taxon>
        <taxon>Malvales</taxon>
        <taxon>Malvaceae</taxon>
        <taxon>Malvoideae</taxon>
        <taxon>Hibiscus</taxon>
    </lineage>
</organism>
<evidence type="ECO:0000256" key="1">
    <source>
        <dbReference type="SAM" id="Phobius"/>
    </source>
</evidence>
<proteinExistence type="predicted"/>
<keyword evidence="1" id="KW-1133">Transmembrane helix</keyword>